<keyword evidence="2" id="KW-0808">Transferase</keyword>
<dbReference type="GO" id="GO:0016740">
    <property type="term" value="F:transferase activity"/>
    <property type="evidence" value="ECO:0007669"/>
    <property type="project" value="UniProtKB-KW"/>
</dbReference>
<feature type="domain" description="Rhodanese" evidence="1">
    <location>
        <begin position="15"/>
        <end position="98"/>
    </location>
</feature>
<dbReference type="InterPro" id="IPR036873">
    <property type="entry name" value="Rhodanese-like_dom_sf"/>
</dbReference>
<name>A0A1H0ZRR5_9LACT</name>
<dbReference type="SUPFAM" id="SSF52821">
    <property type="entry name" value="Rhodanese/Cell cycle control phosphatase"/>
    <property type="match status" value="1"/>
</dbReference>
<dbReference type="Gene3D" id="3.40.250.10">
    <property type="entry name" value="Rhodanese-like domain"/>
    <property type="match status" value="1"/>
</dbReference>
<evidence type="ECO:0000313" key="3">
    <source>
        <dbReference type="Proteomes" id="UP000199481"/>
    </source>
</evidence>
<evidence type="ECO:0000313" key="2">
    <source>
        <dbReference type="EMBL" id="SDQ30059.1"/>
    </source>
</evidence>
<dbReference type="EMBL" id="FNJW01000008">
    <property type="protein sequence ID" value="SDQ30059.1"/>
    <property type="molecule type" value="Genomic_DNA"/>
</dbReference>
<dbReference type="Proteomes" id="UP000199481">
    <property type="component" value="Unassembled WGS sequence"/>
</dbReference>
<evidence type="ECO:0000259" key="1">
    <source>
        <dbReference type="PROSITE" id="PS50206"/>
    </source>
</evidence>
<dbReference type="SMART" id="SM00450">
    <property type="entry name" value="RHOD"/>
    <property type="match status" value="1"/>
</dbReference>
<sequence length="98" mass="11189">MYHSISMPEFEQKWRKETLSLVDVREIDEWESKHVDGAVHVPLSDLSNGKEKLNKEQDYYVMCHSGARSAMACQQLAKEGYKVTNVMGGISAWRGEVI</sequence>
<dbReference type="PANTHER" id="PTHR43031">
    <property type="entry name" value="FAD-DEPENDENT OXIDOREDUCTASE"/>
    <property type="match status" value="1"/>
</dbReference>
<protein>
    <submittedName>
        <fullName evidence="2">Rhodanese-related sulfurtransferase</fullName>
    </submittedName>
</protein>
<reference evidence="3" key="1">
    <citation type="submission" date="2016-10" db="EMBL/GenBank/DDBJ databases">
        <authorList>
            <person name="Varghese N."/>
            <person name="Submissions S."/>
        </authorList>
    </citation>
    <scope>NUCLEOTIDE SEQUENCE [LARGE SCALE GENOMIC DNA]</scope>
    <source>
        <strain evidence="3">MPL-11</strain>
    </source>
</reference>
<dbReference type="InterPro" id="IPR001763">
    <property type="entry name" value="Rhodanese-like_dom"/>
</dbReference>
<gene>
    <name evidence="2" type="ORF">SAMN04487752_1677</name>
</gene>
<dbReference type="PROSITE" id="PS50206">
    <property type="entry name" value="RHODANESE_3"/>
    <property type="match status" value="1"/>
</dbReference>
<dbReference type="PANTHER" id="PTHR43031:SF17">
    <property type="entry name" value="SULFURTRANSFERASE YTWF-RELATED"/>
    <property type="match status" value="1"/>
</dbReference>
<dbReference type="CDD" id="cd00158">
    <property type="entry name" value="RHOD"/>
    <property type="match status" value="1"/>
</dbReference>
<dbReference type="OrthoDB" id="9800872at2"/>
<dbReference type="RefSeq" id="WP_034537892.1">
    <property type="nucleotide sequence ID" value="NZ_CP084916.1"/>
</dbReference>
<dbReference type="InterPro" id="IPR050229">
    <property type="entry name" value="GlpE_sulfurtransferase"/>
</dbReference>
<dbReference type="AlphaFoldDB" id="A0A1H0ZRR5"/>
<organism evidence="2 3">
    <name type="scientific">Carnobacterium viridans</name>
    <dbReference type="NCBI Taxonomy" id="174587"/>
    <lineage>
        <taxon>Bacteria</taxon>
        <taxon>Bacillati</taxon>
        <taxon>Bacillota</taxon>
        <taxon>Bacilli</taxon>
        <taxon>Lactobacillales</taxon>
        <taxon>Carnobacteriaceae</taxon>
        <taxon>Carnobacterium</taxon>
    </lineage>
</organism>
<dbReference type="Pfam" id="PF00581">
    <property type="entry name" value="Rhodanese"/>
    <property type="match status" value="1"/>
</dbReference>
<keyword evidence="3" id="KW-1185">Reference proteome</keyword>
<proteinExistence type="predicted"/>
<accession>A0A1H0ZRR5</accession>